<comment type="caution">
    <text evidence="2">The sequence shown here is derived from an EMBL/GenBank/DDBJ whole genome shotgun (WGS) entry which is preliminary data.</text>
</comment>
<dbReference type="AlphaFoldDB" id="A0A9P4T5T1"/>
<keyword evidence="3" id="KW-1185">Reference proteome</keyword>
<dbReference type="Proteomes" id="UP000801428">
    <property type="component" value="Unassembled WGS sequence"/>
</dbReference>
<dbReference type="InterPro" id="IPR010730">
    <property type="entry name" value="HET"/>
</dbReference>
<sequence>MDSQLDQMHTIYNQASATIVAAAGQDSSYGLPGVGQRHRTLSNRIALNGTTWRYWLPLVGSQLGSSKWLKRGWTYQEAVFSRRCVIFADDQVYFQCGCMSRAEELIEDLKPYHAFGSYRIFPRISDTTREDERVYWPKSGDFMEDLERYSKRDLTYDSDVLRALDGVFTFYAQLKPSVEHFWGLPLRWIGCKLYTDGRGEDAIYRVARSRHGDMIGALLWAMLWEPVWSEVQFQESGFAKRGGFPTWSWSGWKVGVSWNYLRDDLPLKQAFTTPLSVEITGGVVILDEKFAQSLNSGQSYAALGLSPILRIEARVFDVPFIECEPFRPSLEHTNEDPYPARCKGQHWVRKEEGPNEGNWTYFSVQ</sequence>
<dbReference type="Pfam" id="PF06985">
    <property type="entry name" value="HET"/>
    <property type="match status" value="1"/>
</dbReference>
<dbReference type="OrthoDB" id="3695594at2759"/>
<evidence type="ECO:0000313" key="3">
    <source>
        <dbReference type="Proteomes" id="UP000801428"/>
    </source>
</evidence>
<dbReference type="PANTHER" id="PTHR33112">
    <property type="entry name" value="DOMAIN PROTEIN, PUTATIVE-RELATED"/>
    <property type="match status" value="1"/>
</dbReference>
<protein>
    <recommendedName>
        <fullName evidence="1">Heterokaryon incompatibility domain-containing protein</fullName>
    </recommendedName>
</protein>
<proteinExistence type="predicted"/>
<gene>
    <name evidence="2" type="ORF">E8E13_001426</name>
</gene>
<feature type="domain" description="Heterokaryon incompatibility" evidence="1">
    <location>
        <begin position="3"/>
        <end position="77"/>
    </location>
</feature>
<organism evidence="2 3">
    <name type="scientific">Curvularia kusanoi</name>
    <name type="common">Cochliobolus kusanoi</name>
    <dbReference type="NCBI Taxonomy" id="90978"/>
    <lineage>
        <taxon>Eukaryota</taxon>
        <taxon>Fungi</taxon>
        <taxon>Dikarya</taxon>
        <taxon>Ascomycota</taxon>
        <taxon>Pezizomycotina</taxon>
        <taxon>Dothideomycetes</taxon>
        <taxon>Pleosporomycetidae</taxon>
        <taxon>Pleosporales</taxon>
        <taxon>Pleosporineae</taxon>
        <taxon>Pleosporaceae</taxon>
        <taxon>Curvularia</taxon>
    </lineage>
</organism>
<evidence type="ECO:0000259" key="1">
    <source>
        <dbReference type="Pfam" id="PF06985"/>
    </source>
</evidence>
<reference evidence="2" key="1">
    <citation type="submission" date="2019-04" db="EMBL/GenBank/DDBJ databases">
        <title>Sequencing of skin fungus with MAO and IRED activity.</title>
        <authorList>
            <person name="Marsaioli A.J."/>
            <person name="Bonatto J.M.C."/>
            <person name="Reis Junior O."/>
        </authorList>
    </citation>
    <scope>NUCLEOTIDE SEQUENCE</scope>
    <source>
        <strain evidence="2">30M1</strain>
    </source>
</reference>
<evidence type="ECO:0000313" key="2">
    <source>
        <dbReference type="EMBL" id="KAF2994672.1"/>
    </source>
</evidence>
<dbReference type="PANTHER" id="PTHR33112:SF1">
    <property type="entry name" value="HETEROKARYON INCOMPATIBILITY DOMAIN-CONTAINING PROTEIN"/>
    <property type="match status" value="1"/>
</dbReference>
<dbReference type="EMBL" id="SWKU01000038">
    <property type="protein sequence ID" value="KAF2994672.1"/>
    <property type="molecule type" value="Genomic_DNA"/>
</dbReference>
<name>A0A9P4T5T1_CURKU</name>
<accession>A0A9P4T5T1</accession>